<evidence type="ECO:0000313" key="3">
    <source>
        <dbReference type="Proteomes" id="UP001180487"/>
    </source>
</evidence>
<organism evidence="2 3">
    <name type="scientific">Rhodoferax ferrireducens</name>
    <dbReference type="NCBI Taxonomy" id="192843"/>
    <lineage>
        <taxon>Bacteria</taxon>
        <taxon>Pseudomonadati</taxon>
        <taxon>Pseudomonadota</taxon>
        <taxon>Betaproteobacteria</taxon>
        <taxon>Burkholderiales</taxon>
        <taxon>Comamonadaceae</taxon>
        <taxon>Rhodoferax</taxon>
    </lineage>
</organism>
<dbReference type="RefSeq" id="WP_310370334.1">
    <property type="nucleotide sequence ID" value="NZ_JAVDXT010000001.1"/>
</dbReference>
<dbReference type="Gene3D" id="3.15.10.40">
    <property type="entry name" value="Uncharacterised protein PF07273, DUF1439"/>
    <property type="match status" value="1"/>
</dbReference>
<keyword evidence="3" id="KW-1185">Reference proteome</keyword>
<evidence type="ECO:0008006" key="4">
    <source>
        <dbReference type="Google" id="ProtNLM"/>
    </source>
</evidence>
<proteinExistence type="predicted"/>
<reference evidence="2 3" key="1">
    <citation type="submission" date="2023-07" db="EMBL/GenBank/DDBJ databases">
        <title>Sorghum-associated microbial communities from plants grown in Nebraska, USA.</title>
        <authorList>
            <person name="Schachtman D."/>
        </authorList>
    </citation>
    <scope>NUCLEOTIDE SEQUENCE [LARGE SCALE GENOMIC DNA]</scope>
    <source>
        <strain evidence="2 3">BE313</strain>
    </source>
</reference>
<comment type="caution">
    <text evidence="2">The sequence shown here is derived from an EMBL/GenBank/DDBJ whole genome shotgun (WGS) entry which is preliminary data.</text>
</comment>
<evidence type="ECO:0000313" key="2">
    <source>
        <dbReference type="EMBL" id="MDR7375834.1"/>
    </source>
</evidence>
<dbReference type="PROSITE" id="PS51257">
    <property type="entry name" value="PROKAR_LIPOPROTEIN"/>
    <property type="match status" value="1"/>
</dbReference>
<evidence type="ECO:0000256" key="1">
    <source>
        <dbReference type="SAM" id="SignalP"/>
    </source>
</evidence>
<feature type="signal peptide" evidence="1">
    <location>
        <begin position="1"/>
        <end position="20"/>
    </location>
</feature>
<sequence>MQRTRRLCLLAGVLALASCAAPGPRTTTISQERLQTLLAARFPYTGKLGALFELQAQAPQVRLMPEQNRIGTSIQVQVSDRLGRATFNGLLDVDYGVRFEPSDQSIRMADVHVNSFNFTGVPERYQAIVQDYAQQLAGRMLGDLSLHQIRAKDMETIKGWGYEPGAIDVTPEGLRITLQPRQQP</sequence>
<protein>
    <recommendedName>
        <fullName evidence="4">DUF1439 domain-containing protein</fullName>
    </recommendedName>
</protein>
<keyword evidence="1" id="KW-0732">Signal</keyword>
<accession>A0ABU2C3B6</accession>
<gene>
    <name evidence="2" type="ORF">J2X19_000492</name>
</gene>
<feature type="chain" id="PRO_5047100830" description="DUF1439 domain-containing protein" evidence="1">
    <location>
        <begin position="21"/>
        <end position="184"/>
    </location>
</feature>
<dbReference type="Proteomes" id="UP001180487">
    <property type="component" value="Unassembled WGS sequence"/>
</dbReference>
<name>A0ABU2C3B6_9BURK</name>
<dbReference type="EMBL" id="JAVDXT010000001">
    <property type="protein sequence ID" value="MDR7375834.1"/>
    <property type="molecule type" value="Genomic_DNA"/>
</dbReference>